<dbReference type="AlphaFoldDB" id="A0A2I0KGA6"/>
<evidence type="ECO:0000256" key="1">
    <source>
        <dbReference type="SAM" id="MobiDB-lite"/>
    </source>
</evidence>
<name>A0A2I0KGA6_PUNGR</name>
<comment type="caution">
    <text evidence="2">The sequence shown here is derived from an EMBL/GenBank/DDBJ whole genome shotgun (WGS) entry which is preliminary data.</text>
</comment>
<feature type="region of interest" description="Disordered" evidence="1">
    <location>
        <begin position="55"/>
        <end position="74"/>
    </location>
</feature>
<organism evidence="2 3">
    <name type="scientific">Punica granatum</name>
    <name type="common">Pomegranate</name>
    <dbReference type="NCBI Taxonomy" id="22663"/>
    <lineage>
        <taxon>Eukaryota</taxon>
        <taxon>Viridiplantae</taxon>
        <taxon>Streptophyta</taxon>
        <taxon>Embryophyta</taxon>
        <taxon>Tracheophyta</taxon>
        <taxon>Spermatophyta</taxon>
        <taxon>Magnoliopsida</taxon>
        <taxon>eudicotyledons</taxon>
        <taxon>Gunneridae</taxon>
        <taxon>Pentapetalae</taxon>
        <taxon>rosids</taxon>
        <taxon>malvids</taxon>
        <taxon>Myrtales</taxon>
        <taxon>Lythraceae</taxon>
        <taxon>Punica</taxon>
    </lineage>
</organism>
<dbReference type="EMBL" id="PGOL01000597">
    <property type="protein sequence ID" value="PKI67525.1"/>
    <property type="molecule type" value="Genomic_DNA"/>
</dbReference>
<sequence length="211" mass="22862">MTFLSRGRERFVNGPSKGVSMTLQSRGAWKLAKNQEIFKDLLWPTAGTDRKRLQMVKPTPPMDSGPREQRGGSGPTFTVLGFGPASGSGPAFPVLGFGPAFPALGFGPASGFGPAFTASGSGPAFTAFGLQPSIYYFQATPHGSRAEQKSDAWVRASLSTYLRPFPYTSTREVSDDVVPPTKLKTRTIERITQYRCNHLPRTSNGFNSMHP</sequence>
<evidence type="ECO:0000313" key="3">
    <source>
        <dbReference type="Proteomes" id="UP000233551"/>
    </source>
</evidence>
<gene>
    <name evidence="2" type="ORF">CRG98_012109</name>
</gene>
<accession>A0A2I0KGA6</accession>
<dbReference type="Proteomes" id="UP000233551">
    <property type="component" value="Unassembled WGS sequence"/>
</dbReference>
<reference evidence="2 3" key="1">
    <citation type="submission" date="2017-11" db="EMBL/GenBank/DDBJ databases">
        <title>De-novo sequencing of pomegranate (Punica granatum L.) genome.</title>
        <authorList>
            <person name="Akparov Z."/>
            <person name="Amiraslanov A."/>
            <person name="Hajiyeva S."/>
            <person name="Abbasov M."/>
            <person name="Kaur K."/>
            <person name="Hamwieh A."/>
            <person name="Solovyev V."/>
            <person name="Salamov A."/>
            <person name="Braich B."/>
            <person name="Kosarev P."/>
            <person name="Mahmoud A."/>
            <person name="Hajiyev E."/>
            <person name="Babayeva S."/>
            <person name="Izzatullayeva V."/>
            <person name="Mammadov A."/>
            <person name="Mammadov A."/>
            <person name="Sharifova S."/>
            <person name="Ojaghi J."/>
            <person name="Eynullazada K."/>
            <person name="Bayramov B."/>
            <person name="Abdulazimova A."/>
            <person name="Shahmuradov I."/>
        </authorList>
    </citation>
    <scope>NUCLEOTIDE SEQUENCE [LARGE SCALE GENOMIC DNA]</scope>
    <source>
        <strain evidence="3">cv. AG2017</strain>
        <tissue evidence="2">Leaf</tissue>
    </source>
</reference>
<proteinExistence type="predicted"/>
<evidence type="ECO:0000313" key="2">
    <source>
        <dbReference type="EMBL" id="PKI67525.1"/>
    </source>
</evidence>
<protein>
    <submittedName>
        <fullName evidence="2">Uncharacterized protein</fullName>
    </submittedName>
</protein>
<keyword evidence="3" id="KW-1185">Reference proteome</keyword>